<dbReference type="EMBL" id="BART01041189">
    <property type="protein sequence ID" value="GAH23888.1"/>
    <property type="molecule type" value="Genomic_DNA"/>
</dbReference>
<proteinExistence type="predicted"/>
<gene>
    <name evidence="1" type="ORF">S01H4_66476</name>
</gene>
<evidence type="ECO:0000313" key="1">
    <source>
        <dbReference type="EMBL" id="GAH23888.1"/>
    </source>
</evidence>
<dbReference type="AlphaFoldDB" id="X1FSZ1"/>
<name>X1FSZ1_9ZZZZ</name>
<organism evidence="1">
    <name type="scientific">marine sediment metagenome</name>
    <dbReference type="NCBI Taxonomy" id="412755"/>
    <lineage>
        <taxon>unclassified sequences</taxon>
        <taxon>metagenomes</taxon>
        <taxon>ecological metagenomes</taxon>
    </lineage>
</organism>
<sequence>MKPYQVFHQGVGFDDSGPIDTYLLYGGNYVERFMPINKFEVLKFGTGGGLLTHSV</sequence>
<accession>X1FSZ1</accession>
<feature type="non-terminal residue" evidence="1">
    <location>
        <position position="55"/>
    </location>
</feature>
<protein>
    <submittedName>
        <fullName evidence="1">Uncharacterized protein</fullName>
    </submittedName>
</protein>
<reference evidence="1" key="1">
    <citation type="journal article" date="2014" name="Front. Microbiol.">
        <title>High frequency of phylogenetically diverse reductive dehalogenase-homologous genes in deep subseafloor sedimentary metagenomes.</title>
        <authorList>
            <person name="Kawai M."/>
            <person name="Futagami T."/>
            <person name="Toyoda A."/>
            <person name="Takaki Y."/>
            <person name="Nishi S."/>
            <person name="Hori S."/>
            <person name="Arai W."/>
            <person name="Tsubouchi T."/>
            <person name="Morono Y."/>
            <person name="Uchiyama I."/>
            <person name="Ito T."/>
            <person name="Fujiyama A."/>
            <person name="Inagaki F."/>
            <person name="Takami H."/>
        </authorList>
    </citation>
    <scope>NUCLEOTIDE SEQUENCE</scope>
    <source>
        <strain evidence="1">Expedition CK06-06</strain>
    </source>
</reference>
<comment type="caution">
    <text evidence="1">The sequence shown here is derived from an EMBL/GenBank/DDBJ whole genome shotgun (WGS) entry which is preliminary data.</text>
</comment>